<dbReference type="SUPFAM" id="SSF141571">
    <property type="entry name" value="Pentapeptide repeat-like"/>
    <property type="match status" value="1"/>
</dbReference>
<dbReference type="Pfam" id="PF13599">
    <property type="entry name" value="Pentapeptide_4"/>
    <property type="match status" value="1"/>
</dbReference>
<protein>
    <submittedName>
        <fullName evidence="2">Pentapeptide repeat-containing protein</fullName>
    </submittedName>
</protein>
<dbReference type="InterPro" id="IPR001646">
    <property type="entry name" value="5peptide_repeat"/>
</dbReference>
<evidence type="ECO:0000256" key="1">
    <source>
        <dbReference type="ARBA" id="ARBA00022737"/>
    </source>
</evidence>
<accession>A0ABV8DMF1</accession>
<organism evidence="2 3">
    <name type="scientific">Nocardia jiangsuensis</name>
    <dbReference type="NCBI Taxonomy" id="1691563"/>
    <lineage>
        <taxon>Bacteria</taxon>
        <taxon>Bacillati</taxon>
        <taxon>Actinomycetota</taxon>
        <taxon>Actinomycetes</taxon>
        <taxon>Mycobacteriales</taxon>
        <taxon>Nocardiaceae</taxon>
        <taxon>Nocardia</taxon>
    </lineage>
</organism>
<dbReference type="EMBL" id="JBHSAX010000003">
    <property type="protein sequence ID" value="MFC3961008.1"/>
    <property type="molecule type" value="Genomic_DNA"/>
</dbReference>
<dbReference type="PANTHER" id="PTHR47485">
    <property type="entry name" value="THYLAKOID LUMENAL 17.4 KDA PROTEIN, CHLOROPLASTIC"/>
    <property type="match status" value="1"/>
</dbReference>
<reference evidence="3" key="1">
    <citation type="journal article" date="2019" name="Int. J. Syst. Evol. Microbiol.">
        <title>The Global Catalogue of Microorganisms (GCM) 10K type strain sequencing project: providing services to taxonomists for standard genome sequencing and annotation.</title>
        <authorList>
            <consortium name="The Broad Institute Genomics Platform"/>
            <consortium name="The Broad Institute Genome Sequencing Center for Infectious Disease"/>
            <person name="Wu L."/>
            <person name="Ma J."/>
        </authorList>
    </citation>
    <scope>NUCLEOTIDE SEQUENCE [LARGE SCALE GENOMIC DNA]</scope>
    <source>
        <strain evidence="3">CGMCC 4.7330</strain>
    </source>
</reference>
<dbReference type="RefSeq" id="WP_378610770.1">
    <property type="nucleotide sequence ID" value="NZ_JBHSAX010000003.1"/>
</dbReference>
<dbReference type="Gene3D" id="2.160.20.80">
    <property type="entry name" value="E3 ubiquitin-protein ligase SopA"/>
    <property type="match status" value="1"/>
</dbReference>
<keyword evidence="1" id="KW-0677">Repeat</keyword>
<dbReference type="Pfam" id="PF00805">
    <property type="entry name" value="Pentapeptide"/>
    <property type="match status" value="1"/>
</dbReference>
<comment type="caution">
    <text evidence="2">The sequence shown here is derived from an EMBL/GenBank/DDBJ whole genome shotgun (WGS) entry which is preliminary data.</text>
</comment>
<evidence type="ECO:0000313" key="2">
    <source>
        <dbReference type="EMBL" id="MFC3961008.1"/>
    </source>
</evidence>
<gene>
    <name evidence="2" type="ORF">ACFO0B_03285</name>
</gene>
<dbReference type="Proteomes" id="UP001595696">
    <property type="component" value="Unassembled WGS sequence"/>
</dbReference>
<keyword evidence="3" id="KW-1185">Reference proteome</keyword>
<dbReference type="PANTHER" id="PTHR47485:SF1">
    <property type="entry name" value="THYLAKOID LUMENAL 17.4 KDA PROTEIN, CHLOROPLASTIC"/>
    <property type="match status" value="1"/>
</dbReference>
<sequence length="211" mass="23037">MRELDDLPFAARLRPLDDPLDDEGDYDCALIEGEHRNATVRNARFTECALRAAGLTVTDLTATRFADSWFRNTDLTGATLAESSWQDVELVESVLAGAELIGARLRRVTFEGCKLDGANFRGAQLREVTFRDCVLRDVDLGGAKLTSVTFPGSRVELALRDTTLEKVDLREAASITVTEGVPALRGAIISRTQLFELAPLLAASIGLLVRD</sequence>
<evidence type="ECO:0000313" key="3">
    <source>
        <dbReference type="Proteomes" id="UP001595696"/>
    </source>
</evidence>
<proteinExistence type="predicted"/>
<name>A0ABV8DMF1_9NOCA</name>